<dbReference type="NCBIfam" id="NF001126">
    <property type="entry name" value="PRK00139.1-4"/>
    <property type="match status" value="1"/>
</dbReference>
<dbReference type="InterPro" id="IPR005761">
    <property type="entry name" value="UDP-N-AcMur-Glu-dNH2Pim_ligase"/>
</dbReference>
<dbReference type="InterPro" id="IPR000713">
    <property type="entry name" value="Mur_ligase_N"/>
</dbReference>
<dbReference type="GO" id="GO:0005737">
    <property type="term" value="C:cytoplasm"/>
    <property type="evidence" value="ECO:0007669"/>
    <property type="project" value="UniProtKB-SubCell"/>
</dbReference>
<keyword evidence="15 20" id="KW-0436">Ligase</keyword>
<evidence type="ECO:0000256" key="1">
    <source>
        <dbReference type="ARBA" id="ARBA00004752"/>
    </source>
</evidence>
<dbReference type="HAMAP" id="MF_00208">
    <property type="entry name" value="MurE"/>
    <property type="match status" value="1"/>
</dbReference>
<evidence type="ECO:0000259" key="19">
    <source>
        <dbReference type="Pfam" id="PF08245"/>
    </source>
</evidence>
<evidence type="ECO:0000256" key="14">
    <source>
        <dbReference type="ARBA" id="ARBA00081560"/>
    </source>
</evidence>
<dbReference type="GO" id="GO:0000287">
    <property type="term" value="F:magnesium ion binding"/>
    <property type="evidence" value="ECO:0007669"/>
    <property type="project" value="UniProtKB-UniRule"/>
</dbReference>
<dbReference type="GO" id="GO:0008360">
    <property type="term" value="P:regulation of cell shape"/>
    <property type="evidence" value="ECO:0007669"/>
    <property type="project" value="UniProtKB-KW"/>
</dbReference>
<accession>A0A317L0C7</accession>
<evidence type="ECO:0000313" key="21">
    <source>
        <dbReference type="Proteomes" id="UP000245624"/>
    </source>
</evidence>
<evidence type="ECO:0000256" key="13">
    <source>
        <dbReference type="ARBA" id="ARBA00076158"/>
    </source>
</evidence>
<evidence type="ECO:0000313" key="20">
    <source>
        <dbReference type="EMBL" id="PWU68956.1"/>
    </source>
</evidence>
<evidence type="ECO:0000256" key="7">
    <source>
        <dbReference type="ARBA" id="ARBA00023316"/>
    </source>
</evidence>
<keyword evidence="4 15" id="KW-0133">Cell shape</keyword>
<evidence type="ECO:0000256" key="11">
    <source>
        <dbReference type="ARBA" id="ARBA00072883"/>
    </source>
</evidence>
<dbReference type="SUPFAM" id="SSF63418">
    <property type="entry name" value="MurE/MurF N-terminal domain"/>
    <property type="match status" value="1"/>
</dbReference>
<evidence type="ECO:0000256" key="12">
    <source>
        <dbReference type="ARBA" id="ARBA00075482"/>
    </source>
</evidence>
<keyword evidence="15" id="KW-0963">Cytoplasm</keyword>
<feature type="binding site" evidence="15">
    <location>
        <position position="386"/>
    </location>
    <ligand>
        <name>meso-2,6-diaminopimelate</name>
        <dbReference type="ChEBI" id="CHEBI:57791"/>
    </ligand>
</feature>
<keyword evidence="15" id="KW-0547">Nucleotide-binding</keyword>
<dbReference type="AlphaFoldDB" id="A0A317L0C7"/>
<keyword evidence="15" id="KW-0067">ATP-binding</keyword>
<dbReference type="Gene3D" id="3.40.1190.10">
    <property type="entry name" value="Mur-like, catalytic domain"/>
    <property type="match status" value="1"/>
</dbReference>
<feature type="binding site" evidence="15">
    <location>
        <begin position="410"/>
        <end position="413"/>
    </location>
    <ligand>
        <name>meso-2,6-diaminopimelate</name>
        <dbReference type="ChEBI" id="CHEBI:57791"/>
    </ligand>
</feature>
<comment type="catalytic activity">
    <reaction evidence="8 15">
        <text>UDP-N-acetyl-alpha-D-muramoyl-L-alanyl-D-glutamate + meso-2,6-diaminopimelate + ATP = UDP-N-acetyl-alpha-D-muramoyl-L-alanyl-gamma-D-glutamyl-meso-2,6-diaminopimelate + ADP + phosphate + H(+)</text>
        <dbReference type="Rhea" id="RHEA:23676"/>
        <dbReference type="ChEBI" id="CHEBI:15378"/>
        <dbReference type="ChEBI" id="CHEBI:30616"/>
        <dbReference type="ChEBI" id="CHEBI:43474"/>
        <dbReference type="ChEBI" id="CHEBI:57791"/>
        <dbReference type="ChEBI" id="CHEBI:83900"/>
        <dbReference type="ChEBI" id="CHEBI:83905"/>
        <dbReference type="ChEBI" id="CHEBI:456216"/>
        <dbReference type="EC" id="6.3.2.13"/>
    </reaction>
</comment>
<name>A0A317L0C7_9BACI</name>
<dbReference type="EC" id="6.3.2.13" evidence="10 15"/>
<dbReference type="InterPro" id="IPR013221">
    <property type="entry name" value="Mur_ligase_cen"/>
</dbReference>
<dbReference type="OrthoDB" id="9800958at2"/>
<keyword evidence="3 15" id="KW-0132">Cell division</keyword>
<comment type="pathway">
    <text evidence="1 15 16">Cell wall biogenesis; peptidoglycan biosynthesis.</text>
</comment>
<dbReference type="InterPro" id="IPR004101">
    <property type="entry name" value="Mur_ligase_C"/>
</dbReference>
<dbReference type="Gene3D" id="3.90.190.20">
    <property type="entry name" value="Mur ligase, C-terminal domain"/>
    <property type="match status" value="1"/>
</dbReference>
<feature type="domain" description="Mur ligase N-terminal catalytic" evidence="17">
    <location>
        <begin position="26"/>
        <end position="80"/>
    </location>
</feature>
<sequence length="492" mass="54334">MMINVTALLKNVPNYTCNHNIDEIMITSVEKDNREVKKGSLFVCIKGFTVDGHDFAQSAVENGATVIVAEKELDVDIPVVRVSNTDLVLPILANAFFQHPTQRLKLIGVTGTNGKTSVTHLIDEICKKNQQQTGIIGTIEMRINDQVYPVKNTTPDALFLQKSFHQMVTEKVDTAIMEVSSHALDQGRVHGSEFDIAVFTNLTQDHLDYHPTMNHYLFAKSLLFAQLGNHYEVDKNKYAIINMDDKNSEFIIKATAQPVVTYGIEMQADFRAENIVLRANGVSFDMKTPEGIVKINSKLMGLFSVYNMLAASAAAFYSGVPLPLIQEVLAETNGVNGRFQPIENDLGIGVIVDYAHTPDSLQNVLTTIKSFSKAKIYVVVGCGGDRDRTKRPIMASVACQLADQAIFTSDNPRSEDPLAIIKDMEKGLNADNYQVVVDREEAIKEAIHSANEGDVILIAGKGHETYQIIGEEVLDFDDAEIAQRILTNLTRG</sequence>
<evidence type="ECO:0000256" key="6">
    <source>
        <dbReference type="ARBA" id="ARBA00023306"/>
    </source>
</evidence>
<reference evidence="20 21" key="1">
    <citation type="submission" date="2018-05" db="EMBL/GenBank/DDBJ databases">
        <title>Genomic analysis of Gracilibacillus dipsosauri DD1 reveals novel features of a salt-tolerant amylase.</title>
        <authorList>
            <person name="Deutch C.E."/>
            <person name="Yang S."/>
        </authorList>
    </citation>
    <scope>NUCLEOTIDE SEQUENCE [LARGE SCALE GENOMIC DNA]</scope>
    <source>
        <strain evidence="20 21">DD1</strain>
    </source>
</reference>
<feature type="domain" description="Mur ligase central" evidence="19">
    <location>
        <begin position="109"/>
        <end position="315"/>
    </location>
</feature>
<feature type="binding site" evidence="15">
    <location>
        <position position="152"/>
    </location>
    <ligand>
        <name>UDP-N-acetyl-alpha-D-muramoyl-L-alanyl-D-glutamate</name>
        <dbReference type="ChEBI" id="CHEBI:83900"/>
    </ligand>
</feature>
<feature type="binding site" evidence="15">
    <location>
        <position position="180"/>
    </location>
    <ligand>
        <name>UDP-N-acetyl-alpha-D-muramoyl-L-alanyl-D-glutamate</name>
        <dbReference type="ChEBI" id="CHEBI:83900"/>
    </ligand>
</feature>
<keyword evidence="5 15" id="KW-0573">Peptidoglycan synthesis</keyword>
<evidence type="ECO:0000259" key="18">
    <source>
        <dbReference type="Pfam" id="PF02875"/>
    </source>
</evidence>
<evidence type="ECO:0000256" key="9">
    <source>
        <dbReference type="ARBA" id="ARBA00056782"/>
    </source>
</evidence>
<comment type="caution">
    <text evidence="15">Lacks conserved residue(s) required for the propagation of feature annotation.</text>
</comment>
<feature type="domain" description="Mur ligase C-terminal" evidence="18">
    <location>
        <begin position="337"/>
        <end position="462"/>
    </location>
</feature>
<dbReference type="Gene3D" id="3.40.1390.10">
    <property type="entry name" value="MurE/MurF, N-terminal domain"/>
    <property type="match status" value="1"/>
</dbReference>
<evidence type="ECO:0000256" key="8">
    <source>
        <dbReference type="ARBA" id="ARBA00050251"/>
    </source>
</evidence>
<dbReference type="GO" id="GO:0051301">
    <property type="term" value="P:cell division"/>
    <property type="evidence" value="ECO:0007669"/>
    <property type="project" value="UniProtKB-KW"/>
</dbReference>
<dbReference type="GO" id="GO:0009252">
    <property type="term" value="P:peptidoglycan biosynthetic process"/>
    <property type="evidence" value="ECO:0007669"/>
    <property type="project" value="UniProtKB-UniRule"/>
</dbReference>
<feature type="binding site" evidence="15">
    <location>
        <position position="186"/>
    </location>
    <ligand>
        <name>UDP-N-acetyl-alpha-D-muramoyl-L-alanyl-D-glutamate</name>
        <dbReference type="ChEBI" id="CHEBI:83900"/>
    </ligand>
</feature>
<comment type="cofactor">
    <cofactor evidence="15">
        <name>Mg(2+)</name>
        <dbReference type="ChEBI" id="CHEBI:18420"/>
    </cofactor>
</comment>
<dbReference type="Proteomes" id="UP000245624">
    <property type="component" value="Unassembled WGS sequence"/>
</dbReference>
<evidence type="ECO:0000256" key="16">
    <source>
        <dbReference type="RuleBase" id="RU004135"/>
    </source>
</evidence>
<evidence type="ECO:0000256" key="4">
    <source>
        <dbReference type="ARBA" id="ARBA00022960"/>
    </source>
</evidence>
<dbReference type="EMBL" id="QGTD01000008">
    <property type="protein sequence ID" value="PWU68956.1"/>
    <property type="molecule type" value="Genomic_DNA"/>
</dbReference>
<comment type="caution">
    <text evidence="20">The sequence shown here is derived from an EMBL/GenBank/DDBJ whole genome shotgun (WGS) entry which is preliminary data.</text>
</comment>
<dbReference type="Pfam" id="PF08245">
    <property type="entry name" value="Mur_ligase_M"/>
    <property type="match status" value="1"/>
</dbReference>
<dbReference type="GO" id="GO:0005524">
    <property type="term" value="F:ATP binding"/>
    <property type="evidence" value="ECO:0007669"/>
    <property type="project" value="UniProtKB-UniRule"/>
</dbReference>
<dbReference type="SUPFAM" id="SSF53244">
    <property type="entry name" value="MurD-like peptide ligases, peptide-binding domain"/>
    <property type="match status" value="1"/>
</dbReference>
<evidence type="ECO:0000256" key="5">
    <source>
        <dbReference type="ARBA" id="ARBA00022984"/>
    </source>
</evidence>
<dbReference type="GO" id="GO:0071555">
    <property type="term" value="P:cell wall organization"/>
    <property type="evidence" value="ECO:0007669"/>
    <property type="project" value="UniProtKB-KW"/>
</dbReference>
<feature type="modified residue" description="N6-carboxylysine" evidence="15">
    <location>
        <position position="220"/>
    </location>
</feature>
<comment type="PTM">
    <text evidence="15">Carboxylation is probably crucial for Mg(2+) binding and, consequently, for the gamma-phosphate positioning of ATP.</text>
</comment>
<evidence type="ECO:0000256" key="15">
    <source>
        <dbReference type="HAMAP-Rule" id="MF_00208"/>
    </source>
</evidence>
<proteinExistence type="inferred from homology"/>
<feature type="binding site" evidence="15">
    <location>
        <position position="188"/>
    </location>
    <ligand>
        <name>UDP-N-acetyl-alpha-D-muramoyl-L-alanyl-D-glutamate</name>
        <dbReference type="ChEBI" id="CHEBI:83900"/>
    </ligand>
</feature>
<protein>
    <recommendedName>
        <fullName evidence="11 15">UDP-N-acetylmuramoyl-L-alanyl-D-glutamate--2,6-diaminopimelate ligase</fullName>
        <ecNumber evidence="10 15">6.3.2.13</ecNumber>
    </recommendedName>
    <alternativeName>
        <fullName evidence="12 15">Meso-A2pm-adding enzyme</fullName>
    </alternativeName>
    <alternativeName>
        <fullName evidence="13 15">Meso-diaminopimelate-adding enzyme</fullName>
    </alternativeName>
    <alternativeName>
        <fullName evidence="14 15">UDP-MurNAc-L-Ala-D-Glu:meso-diaminopimelate ligase</fullName>
    </alternativeName>
    <alternativeName>
        <fullName evidence="15">UDP-MurNAc-tripeptide synthetase</fullName>
    </alternativeName>
    <alternativeName>
        <fullName evidence="15">UDP-N-acetylmuramyl-tripeptide synthetase</fullName>
    </alternativeName>
</protein>
<dbReference type="Pfam" id="PF02875">
    <property type="entry name" value="Mur_ligase_C"/>
    <property type="match status" value="1"/>
</dbReference>
<comment type="similarity">
    <text evidence="2 15">Belongs to the MurCDEF family. MurE subfamily.</text>
</comment>
<evidence type="ECO:0000259" key="17">
    <source>
        <dbReference type="Pfam" id="PF01225"/>
    </source>
</evidence>
<dbReference type="InterPro" id="IPR035911">
    <property type="entry name" value="MurE/MurF_N"/>
</dbReference>
<organism evidence="20 21">
    <name type="scientific">Gracilibacillus dipsosauri</name>
    <dbReference type="NCBI Taxonomy" id="178340"/>
    <lineage>
        <taxon>Bacteria</taxon>
        <taxon>Bacillati</taxon>
        <taxon>Bacillota</taxon>
        <taxon>Bacilli</taxon>
        <taxon>Bacillales</taxon>
        <taxon>Bacillaceae</taxon>
        <taxon>Gracilibacillus</taxon>
    </lineage>
</organism>
<keyword evidence="21" id="KW-1185">Reference proteome</keyword>
<feature type="short sequence motif" description="Meso-diaminopimelate recognition motif" evidence="15">
    <location>
        <begin position="410"/>
        <end position="413"/>
    </location>
</feature>
<keyword evidence="15" id="KW-0460">Magnesium</keyword>
<comment type="subcellular location">
    <subcellularLocation>
        <location evidence="15 16">Cytoplasm</location>
    </subcellularLocation>
</comment>
<dbReference type="NCBIfam" id="TIGR01085">
    <property type="entry name" value="murE"/>
    <property type="match status" value="1"/>
</dbReference>
<feature type="binding site" evidence="15">
    <location>
        <begin position="153"/>
        <end position="154"/>
    </location>
    <ligand>
        <name>UDP-N-acetyl-alpha-D-muramoyl-L-alanyl-D-glutamate</name>
        <dbReference type="ChEBI" id="CHEBI:83900"/>
    </ligand>
</feature>
<dbReference type="FunFam" id="3.90.190.20:FF:000006">
    <property type="entry name" value="UDP-N-acetylmuramoyl-L-alanyl-D-glutamate--2,6-diaminopimelate ligase"/>
    <property type="match status" value="1"/>
</dbReference>
<gene>
    <name evidence="15" type="primary">murE</name>
    <name evidence="20" type="ORF">DLJ74_11120</name>
</gene>
<comment type="function">
    <text evidence="9 15">Catalyzes the addition of meso-diaminopimelic acid to the nucleotide precursor UDP-N-acetylmuramoyl-L-alanyl-D-glutamate (UMAG) in the biosynthesis of bacterial cell-wall peptidoglycan.</text>
</comment>
<dbReference type="InterPro" id="IPR036565">
    <property type="entry name" value="Mur-like_cat_sf"/>
</dbReference>
<evidence type="ECO:0000256" key="10">
    <source>
        <dbReference type="ARBA" id="ARBA00066633"/>
    </source>
</evidence>
<dbReference type="PANTHER" id="PTHR23135:SF4">
    <property type="entry name" value="UDP-N-ACETYLMURAMOYL-L-ALANYL-D-GLUTAMATE--2,6-DIAMINOPIMELATE LIGASE MURE HOMOLOG, CHLOROPLASTIC"/>
    <property type="match status" value="1"/>
</dbReference>
<feature type="binding site" evidence="15">
    <location>
        <position position="460"/>
    </location>
    <ligand>
        <name>meso-2,6-diaminopimelate</name>
        <dbReference type="ChEBI" id="CHEBI:57791"/>
    </ligand>
</feature>
<keyword evidence="7 15" id="KW-0961">Cell wall biogenesis/degradation</keyword>
<evidence type="ECO:0000256" key="3">
    <source>
        <dbReference type="ARBA" id="ARBA00022618"/>
    </source>
</evidence>
<dbReference type="NCBIfam" id="NF001124">
    <property type="entry name" value="PRK00139.1-2"/>
    <property type="match status" value="1"/>
</dbReference>
<dbReference type="Pfam" id="PF01225">
    <property type="entry name" value="Mur_ligase"/>
    <property type="match status" value="1"/>
</dbReference>
<dbReference type="PANTHER" id="PTHR23135">
    <property type="entry name" value="MUR LIGASE FAMILY MEMBER"/>
    <property type="match status" value="1"/>
</dbReference>
<evidence type="ECO:0000256" key="2">
    <source>
        <dbReference type="ARBA" id="ARBA00005898"/>
    </source>
</evidence>
<dbReference type="GO" id="GO:0008765">
    <property type="term" value="F:UDP-N-acetylmuramoylalanyl-D-glutamate-2,6-diaminopimelate ligase activity"/>
    <property type="evidence" value="ECO:0007669"/>
    <property type="project" value="UniProtKB-UniRule"/>
</dbReference>
<feature type="binding site" evidence="15">
    <location>
        <position position="464"/>
    </location>
    <ligand>
        <name>meso-2,6-diaminopimelate</name>
        <dbReference type="ChEBI" id="CHEBI:57791"/>
    </ligand>
</feature>
<keyword evidence="6 15" id="KW-0131">Cell cycle</keyword>
<feature type="binding site" evidence="15">
    <location>
        <begin position="111"/>
        <end position="117"/>
    </location>
    <ligand>
        <name>ATP</name>
        <dbReference type="ChEBI" id="CHEBI:30616"/>
    </ligand>
</feature>
<dbReference type="SUPFAM" id="SSF53623">
    <property type="entry name" value="MurD-like peptide ligases, catalytic domain"/>
    <property type="match status" value="1"/>
</dbReference>
<dbReference type="InterPro" id="IPR036615">
    <property type="entry name" value="Mur_ligase_C_dom_sf"/>
</dbReference>
<dbReference type="UniPathway" id="UPA00219"/>